<dbReference type="Proteomes" id="UP000092154">
    <property type="component" value="Unassembled WGS sequence"/>
</dbReference>
<dbReference type="Gene3D" id="1.25.40.90">
    <property type="match status" value="1"/>
</dbReference>
<feature type="compositionally biased region" description="Pro residues" evidence="1">
    <location>
        <begin position="196"/>
        <end position="206"/>
    </location>
</feature>
<feature type="domain" description="CID" evidence="2">
    <location>
        <begin position="1"/>
        <end position="81"/>
    </location>
</feature>
<dbReference type="OrthoDB" id="2129491at2759"/>
<accession>A0A1B7NI14</accession>
<dbReference type="PANTHER" id="PTHR15921:SF3">
    <property type="entry name" value="PRE-MRNA CLEAVAGE COMPLEX 2 PROTEIN PCF11"/>
    <property type="match status" value="1"/>
</dbReference>
<feature type="region of interest" description="Disordered" evidence="1">
    <location>
        <begin position="486"/>
        <end position="558"/>
    </location>
</feature>
<dbReference type="GO" id="GO:0000993">
    <property type="term" value="F:RNA polymerase II complex binding"/>
    <property type="evidence" value="ECO:0007669"/>
    <property type="project" value="InterPro"/>
</dbReference>
<feature type="compositionally biased region" description="Low complexity" evidence="1">
    <location>
        <begin position="155"/>
        <end position="175"/>
    </location>
</feature>
<evidence type="ECO:0000313" key="4">
    <source>
        <dbReference type="Proteomes" id="UP000092154"/>
    </source>
</evidence>
<dbReference type="InParanoid" id="A0A1B7NI14"/>
<feature type="compositionally biased region" description="Low complexity" evidence="1">
    <location>
        <begin position="207"/>
        <end position="216"/>
    </location>
</feature>
<protein>
    <recommendedName>
        <fullName evidence="2">CID domain-containing protein</fullName>
    </recommendedName>
</protein>
<dbReference type="InterPro" id="IPR006569">
    <property type="entry name" value="CID_dom"/>
</dbReference>
<dbReference type="AlphaFoldDB" id="A0A1B7NI14"/>
<dbReference type="GO" id="GO:0031124">
    <property type="term" value="P:mRNA 3'-end processing"/>
    <property type="evidence" value="ECO:0007669"/>
    <property type="project" value="InterPro"/>
</dbReference>
<gene>
    <name evidence="3" type="ORF">K503DRAFT_706184</name>
</gene>
<dbReference type="InterPro" id="IPR054127">
    <property type="entry name" value="Pcf11_C"/>
</dbReference>
<organism evidence="3 4">
    <name type="scientific">Rhizopogon vinicolor AM-OR11-026</name>
    <dbReference type="NCBI Taxonomy" id="1314800"/>
    <lineage>
        <taxon>Eukaryota</taxon>
        <taxon>Fungi</taxon>
        <taxon>Dikarya</taxon>
        <taxon>Basidiomycota</taxon>
        <taxon>Agaricomycotina</taxon>
        <taxon>Agaricomycetes</taxon>
        <taxon>Agaricomycetidae</taxon>
        <taxon>Boletales</taxon>
        <taxon>Suillineae</taxon>
        <taxon>Rhizopogonaceae</taxon>
        <taxon>Rhizopogon</taxon>
    </lineage>
</organism>
<dbReference type="InterPro" id="IPR008942">
    <property type="entry name" value="ENTH_VHS"/>
</dbReference>
<dbReference type="PANTHER" id="PTHR15921">
    <property type="entry name" value="PRE-MRNA CLEAVAGE COMPLEX II"/>
    <property type="match status" value="1"/>
</dbReference>
<dbReference type="EMBL" id="KV448124">
    <property type="protein sequence ID" value="OAX44545.1"/>
    <property type="molecule type" value="Genomic_DNA"/>
</dbReference>
<feature type="region of interest" description="Disordered" evidence="1">
    <location>
        <begin position="155"/>
        <end position="235"/>
    </location>
</feature>
<feature type="compositionally biased region" description="Polar residues" evidence="1">
    <location>
        <begin position="537"/>
        <end position="548"/>
    </location>
</feature>
<dbReference type="GO" id="GO:0003729">
    <property type="term" value="F:mRNA binding"/>
    <property type="evidence" value="ECO:0007669"/>
    <property type="project" value="InterPro"/>
</dbReference>
<dbReference type="FunCoup" id="A0A1B7NI14">
    <property type="interactions" value="281"/>
</dbReference>
<proteinExistence type="predicted"/>
<evidence type="ECO:0000256" key="1">
    <source>
        <dbReference type="SAM" id="MobiDB-lite"/>
    </source>
</evidence>
<dbReference type="InterPro" id="IPR045154">
    <property type="entry name" value="PCF11-like"/>
</dbReference>
<evidence type="ECO:0000313" key="3">
    <source>
        <dbReference type="EMBL" id="OAX44545.1"/>
    </source>
</evidence>
<dbReference type="SUPFAM" id="SSF48464">
    <property type="entry name" value="ENTH/VHS domain"/>
    <property type="match status" value="1"/>
</dbReference>
<reference evidence="3 4" key="1">
    <citation type="submission" date="2016-06" db="EMBL/GenBank/DDBJ databases">
        <title>Comparative genomics of the ectomycorrhizal sister species Rhizopogon vinicolor and Rhizopogon vesiculosus (Basidiomycota: Boletales) reveals a divergence of the mating type B locus.</title>
        <authorList>
            <consortium name="DOE Joint Genome Institute"/>
            <person name="Mujic A.B."/>
            <person name="Kuo A."/>
            <person name="Tritt A."/>
            <person name="Lipzen A."/>
            <person name="Chen C."/>
            <person name="Johnson J."/>
            <person name="Sharma A."/>
            <person name="Barry K."/>
            <person name="Grigoriev I.V."/>
            <person name="Spatafora J.W."/>
        </authorList>
    </citation>
    <scope>NUCLEOTIDE SEQUENCE [LARGE SCALE GENOMIC DNA]</scope>
    <source>
        <strain evidence="3 4">AM-OR11-026</strain>
    </source>
</reference>
<evidence type="ECO:0000259" key="2">
    <source>
        <dbReference type="PROSITE" id="PS51391"/>
    </source>
</evidence>
<dbReference type="InterPro" id="IPR047415">
    <property type="entry name" value="Pcf11_CID"/>
</dbReference>
<dbReference type="GO" id="GO:0006369">
    <property type="term" value="P:termination of RNA polymerase II transcription"/>
    <property type="evidence" value="ECO:0007669"/>
    <property type="project" value="InterPro"/>
</dbReference>
<dbReference type="GO" id="GO:0005849">
    <property type="term" value="C:mRNA cleavage factor complex"/>
    <property type="evidence" value="ECO:0007669"/>
    <property type="project" value="TreeGrafter"/>
</dbReference>
<dbReference type="GO" id="GO:0005737">
    <property type="term" value="C:cytoplasm"/>
    <property type="evidence" value="ECO:0007669"/>
    <property type="project" value="TreeGrafter"/>
</dbReference>
<dbReference type="Pfam" id="PF21936">
    <property type="entry name" value="Pcf11_C"/>
    <property type="match status" value="1"/>
</dbReference>
<sequence length="558" mass="61136">MKLPAFYLLDAMSKNVYEPYARHFAPFVLGLFLETYQQVDQATRSKMEEMLLTWRTASPTGKELFGVIQQLAIERGIWGSDSNSTGGVSGQISKAQVLSELEFTLSQKERALQANAWDTTAQKHVQILQQLRKLVEAGVSQDELRQILSQLRSLSQSPQPATAAAPSYPASSTPSVNSYQYPAQPSYPRQAAQSIFPPPVPQPPPSTTYTSYPLPSNNQPKAEPVDPASLLSSVKSTGAPPTDIAGLYSALLKAGIVHATGTPAGAGAATASEDTAIASSMSSENLSRDAARAYRKSVLSQNIKLTNVDITKKRPNINHLLYDRLPAQCKQCGVRFTDDTLGKKEMEDHLDMHFRQNRKASQNIGRGHSRSWFVDLQDWVHGGRVDVKGKGRADGPRSTNNKATLAAEAAQRDAELRTQFIVVPPGDEAKPISCPICKETLKTEFLEDDEEWVWKNAVRKDDKIYHATCHAEAMSSMHTLATRLRQDMSSRSRSGTPDSLRATPPKSMPVIRPSLSPSPDSKRATLKRKANDDDYNVPSSVKVESNGTPPMKKLALAA</sequence>
<dbReference type="PROSITE" id="PS51391">
    <property type="entry name" value="CID"/>
    <property type="match status" value="1"/>
</dbReference>
<dbReference type="STRING" id="1314800.A0A1B7NI14"/>
<dbReference type="CDD" id="cd16982">
    <property type="entry name" value="CID_Pcf11"/>
    <property type="match status" value="1"/>
</dbReference>
<name>A0A1B7NI14_9AGAM</name>
<keyword evidence="4" id="KW-1185">Reference proteome</keyword>